<dbReference type="EMBL" id="JQBY01000004">
    <property type="protein sequence ID" value="KRN83109.1"/>
    <property type="molecule type" value="Genomic_DNA"/>
</dbReference>
<evidence type="ECO:0000313" key="3">
    <source>
        <dbReference type="EMBL" id="SER36546.1"/>
    </source>
</evidence>
<sequence length="432" mass="49679">MADDTSTDLRKLQIYSVFVRNHTQAGTLKALEADLPRIKALGTDFIWLLPINPVGEVDRKGKLGSPYSIKDYRKIDPAQGTWDDFIHLAEQIHRQGMKLMIDIVYNHTSRDSVLLKQHPEYFLHDEQGKLFNKNPEWSDVAELDYSNHDLWNYQIETLKQYAKIVDGFRCDVAPQVPLPFWLEARKEVAEVKPNIVWLAESTGGDYIRDIRSKGFWISSDGEIYRAFDLAYDYDIDQDWHEYLAGKTSLSEYVKVLNRQDLTFPANYIKMRNLENHDHERAHELFPNLNDLINWTAFSEFQKGATLVYAGQEFGLKETPSLFDADKLNWHTSVDLSKMIKRMHELSQDEIQVNGSCQLTSFENDIVKVSFSKGNSKRIGIFSLKSNNGRVKTTIKDGEYMNLLSHETVDVTNGVIQIAGEPVIIETGSLHKK</sequence>
<dbReference type="Gene3D" id="3.20.20.80">
    <property type="entry name" value="Glycosidases"/>
    <property type="match status" value="1"/>
</dbReference>
<protein>
    <submittedName>
        <fullName evidence="2">Alpha amylase catalytic region</fullName>
    </submittedName>
    <submittedName>
        <fullName evidence="3">Alpha amylase, catalytic domain</fullName>
    </submittedName>
</protein>
<dbReference type="InterPro" id="IPR013780">
    <property type="entry name" value="Glyco_hydro_b"/>
</dbReference>
<gene>
    <name evidence="2" type="ORF">IV87_GL001547</name>
    <name evidence="3" type="ORF">SAMN04487973_10561</name>
</gene>
<dbReference type="GeneID" id="76042988"/>
<dbReference type="GO" id="GO:0005975">
    <property type="term" value="P:carbohydrate metabolic process"/>
    <property type="evidence" value="ECO:0007669"/>
    <property type="project" value="InterPro"/>
</dbReference>
<reference evidence="2 4" key="1">
    <citation type="journal article" date="2015" name="Genome Announc.">
        <title>Expanding the biotechnology potential of lactobacilli through comparative genomics of 213 strains and associated genera.</title>
        <authorList>
            <person name="Sun Z."/>
            <person name="Harris H.M."/>
            <person name="McCann A."/>
            <person name="Guo C."/>
            <person name="Argimon S."/>
            <person name="Zhang W."/>
            <person name="Yang X."/>
            <person name="Jeffery I.B."/>
            <person name="Cooney J.C."/>
            <person name="Kagawa T.F."/>
            <person name="Liu W."/>
            <person name="Song Y."/>
            <person name="Salvetti E."/>
            <person name="Wrobel A."/>
            <person name="Rasinkangas P."/>
            <person name="Parkhill J."/>
            <person name="Rea M.C."/>
            <person name="O'Sullivan O."/>
            <person name="Ritari J."/>
            <person name="Douillard F.P."/>
            <person name="Paul Ross R."/>
            <person name="Yang R."/>
            <person name="Briner A.E."/>
            <person name="Felis G.E."/>
            <person name="de Vos W.M."/>
            <person name="Barrangou R."/>
            <person name="Klaenhammer T.R."/>
            <person name="Caufield P.W."/>
            <person name="Cui Y."/>
            <person name="Zhang H."/>
            <person name="O'Toole P.W."/>
        </authorList>
    </citation>
    <scope>NUCLEOTIDE SEQUENCE [LARGE SCALE GENOMIC DNA]</scope>
    <source>
        <strain evidence="2 4">DSM 22301</strain>
    </source>
</reference>
<evidence type="ECO:0000313" key="4">
    <source>
        <dbReference type="Proteomes" id="UP000051749"/>
    </source>
</evidence>
<dbReference type="CDD" id="cd11313">
    <property type="entry name" value="AmyAc_arch_bac_AmyA"/>
    <property type="match status" value="1"/>
</dbReference>
<dbReference type="Pfam" id="PF18612">
    <property type="entry name" value="Bac_A_amyl_C"/>
    <property type="match status" value="1"/>
</dbReference>
<accession>A0A0R2K724</accession>
<dbReference type="Pfam" id="PF00128">
    <property type="entry name" value="Alpha-amylase"/>
    <property type="match status" value="1"/>
</dbReference>
<evidence type="ECO:0000313" key="5">
    <source>
        <dbReference type="Proteomes" id="UP000182818"/>
    </source>
</evidence>
<proteinExistence type="predicted"/>
<organism evidence="2 4">
    <name type="scientific">Pediococcus ethanolidurans</name>
    <dbReference type="NCBI Taxonomy" id="319653"/>
    <lineage>
        <taxon>Bacteria</taxon>
        <taxon>Bacillati</taxon>
        <taxon>Bacillota</taxon>
        <taxon>Bacilli</taxon>
        <taxon>Lactobacillales</taxon>
        <taxon>Lactobacillaceae</taxon>
        <taxon>Pediococcus</taxon>
    </lineage>
</organism>
<dbReference type="Proteomes" id="UP000182818">
    <property type="component" value="Unassembled WGS sequence"/>
</dbReference>
<dbReference type="PANTHER" id="PTHR47786">
    <property type="entry name" value="ALPHA-1,4-GLUCAN:MALTOSE-1-PHOSPHATE MALTOSYLTRANSFERASE"/>
    <property type="match status" value="1"/>
</dbReference>
<evidence type="ECO:0000259" key="1">
    <source>
        <dbReference type="SMART" id="SM00642"/>
    </source>
</evidence>
<feature type="domain" description="Glycosyl hydrolase family 13 catalytic" evidence="1">
    <location>
        <begin position="13"/>
        <end position="346"/>
    </location>
</feature>
<name>A0A0R2K724_9LACO</name>
<dbReference type="RefSeq" id="WP_057805341.1">
    <property type="nucleotide sequence ID" value="NZ_BJYP01000020.1"/>
</dbReference>
<dbReference type="Gene3D" id="2.60.40.1180">
    <property type="entry name" value="Golgi alpha-mannosidase II"/>
    <property type="match status" value="1"/>
</dbReference>
<reference evidence="3 5" key="2">
    <citation type="submission" date="2016-10" db="EMBL/GenBank/DDBJ databases">
        <authorList>
            <person name="Varghese N."/>
            <person name="Submissions S."/>
        </authorList>
    </citation>
    <scope>NUCLEOTIDE SEQUENCE [LARGE SCALE GENOMIC DNA]</scope>
    <source>
        <strain evidence="3 5">CGMCC 1.3889</strain>
    </source>
</reference>
<dbReference type="Proteomes" id="UP000051749">
    <property type="component" value="Unassembled WGS sequence"/>
</dbReference>
<dbReference type="InterPro" id="IPR017853">
    <property type="entry name" value="GH"/>
</dbReference>
<dbReference type="InterPro" id="IPR006047">
    <property type="entry name" value="GH13_cat_dom"/>
</dbReference>
<dbReference type="SMART" id="SM00642">
    <property type="entry name" value="Aamy"/>
    <property type="match status" value="1"/>
</dbReference>
<dbReference type="OrthoDB" id="9761875at2"/>
<dbReference type="STRING" id="319653.SAMN04487973_10561"/>
<evidence type="ECO:0000313" key="2">
    <source>
        <dbReference type="EMBL" id="KRN83109.1"/>
    </source>
</evidence>
<dbReference type="PANTHER" id="PTHR47786:SF2">
    <property type="entry name" value="GLYCOSYL HYDROLASE FAMILY 13 CATALYTIC DOMAIN-CONTAINING PROTEIN"/>
    <property type="match status" value="1"/>
</dbReference>
<comment type="caution">
    <text evidence="2">The sequence shown here is derived from an EMBL/GenBank/DDBJ whole genome shotgun (WGS) entry which is preliminary data.</text>
</comment>
<dbReference type="EMBL" id="FOGK01000005">
    <property type="protein sequence ID" value="SER36546.1"/>
    <property type="molecule type" value="Genomic_DNA"/>
</dbReference>
<dbReference type="InterPro" id="IPR041331">
    <property type="entry name" value="Bac_A_amyl_C"/>
</dbReference>
<dbReference type="SUPFAM" id="SSF51445">
    <property type="entry name" value="(Trans)glycosidases"/>
    <property type="match status" value="1"/>
</dbReference>
<dbReference type="PATRIC" id="fig|319653.3.peg.1573"/>
<keyword evidence="5" id="KW-1185">Reference proteome</keyword>
<dbReference type="AlphaFoldDB" id="A0A0R2K724"/>